<name>A0A429XC91_SIMTE</name>
<keyword evidence="1" id="KW-0812">Transmembrane</keyword>
<evidence type="ECO:0000313" key="3">
    <source>
        <dbReference type="EMBL" id="RST60962.1"/>
    </source>
</evidence>
<dbReference type="Proteomes" id="UP000287296">
    <property type="component" value="Unassembled WGS sequence"/>
</dbReference>
<keyword evidence="1" id="KW-0472">Membrane</keyword>
<evidence type="ECO:0000256" key="1">
    <source>
        <dbReference type="SAM" id="Phobius"/>
    </source>
</evidence>
<reference evidence="3 4" key="1">
    <citation type="submission" date="2018-12" db="EMBL/GenBank/DDBJ databases">
        <authorList>
            <person name="Sun L."/>
            <person name="Chen Z."/>
        </authorList>
    </citation>
    <scope>NUCLEOTIDE SEQUENCE [LARGE SCALE GENOMIC DNA]</scope>
    <source>
        <strain evidence="3 4">LMG 29736</strain>
    </source>
</reference>
<dbReference type="EMBL" id="BORJ01000010">
    <property type="protein sequence ID" value="GIN97597.1"/>
    <property type="molecule type" value="Genomic_DNA"/>
</dbReference>
<evidence type="ECO:0000313" key="4">
    <source>
        <dbReference type="Proteomes" id="UP000287296"/>
    </source>
</evidence>
<proteinExistence type="predicted"/>
<feature type="transmembrane region" description="Helical" evidence="1">
    <location>
        <begin position="27"/>
        <end position="46"/>
    </location>
</feature>
<protein>
    <submittedName>
        <fullName evidence="3">Uncharacterized protein</fullName>
    </submittedName>
</protein>
<sequence>MKFGLKIIGFFLAAAISYFLYQSGLGAIPFLVTSVVLFYLGYRLTLSSDNNRTEGRPPK</sequence>
<dbReference type="RefSeq" id="WP_120114853.1">
    <property type="nucleotide sequence ID" value="NZ_BORJ01000010.1"/>
</dbReference>
<dbReference type="EMBL" id="QYTW02000002">
    <property type="protein sequence ID" value="RST60962.1"/>
    <property type="molecule type" value="Genomic_DNA"/>
</dbReference>
<gene>
    <name evidence="3" type="ORF">D5F11_002600</name>
    <name evidence="2" type="ORF">J6TS1_34670</name>
</gene>
<accession>A0A429XC91</accession>
<evidence type="ECO:0000313" key="2">
    <source>
        <dbReference type="EMBL" id="GIN97597.1"/>
    </source>
</evidence>
<comment type="caution">
    <text evidence="3">The sequence shown here is derived from an EMBL/GenBank/DDBJ whole genome shotgun (WGS) entry which is preliminary data.</text>
</comment>
<dbReference type="OrthoDB" id="2917327at2"/>
<dbReference type="Proteomes" id="UP000680670">
    <property type="component" value="Unassembled WGS sequence"/>
</dbReference>
<organism evidence="3 4">
    <name type="scientific">Siminovitchia terrae</name>
    <name type="common">Bacillus terrae</name>
    <dbReference type="NCBI Taxonomy" id="1914933"/>
    <lineage>
        <taxon>Bacteria</taxon>
        <taxon>Bacillati</taxon>
        <taxon>Bacillota</taxon>
        <taxon>Bacilli</taxon>
        <taxon>Bacillales</taxon>
        <taxon>Bacillaceae</taxon>
        <taxon>Siminovitchia</taxon>
    </lineage>
</organism>
<keyword evidence="1" id="KW-1133">Transmembrane helix</keyword>
<dbReference type="AlphaFoldDB" id="A0A429XC91"/>
<evidence type="ECO:0000313" key="5">
    <source>
        <dbReference type="Proteomes" id="UP000680670"/>
    </source>
</evidence>
<reference evidence="2 5" key="2">
    <citation type="submission" date="2021-03" db="EMBL/GenBank/DDBJ databases">
        <title>Antimicrobial resistance genes in bacteria isolated from Japanese honey, and their potential for conferring macrolide and lincosamide resistance in the American foulbrood pathogen Paenibacillus larvae.</title>
        <authorList>
            <person name="Okamoto M."/>
            <person name="Kumagai M."/>
            <person name="Kanamori H."/>
            <person name="Takamatsu D."/>
        </authorList>
    </citation>
    <scope>NUCLEOTIDE SEQUENCE [LARGE SCALE GENOMIC DNA]</scope>
    <source>
        <strain evidence="2 5">J6TS1</strain>
    </source>
</reference>
<keyword evidence="5" id="KW-1185">Reference proteome</keyword>